<reference evidence="3 4" key="1">
    <citation type="submission" date="2017-10" db="EMBL/GenBank/DDBJ databases">
        <title>Draft genome of Longibacter Salinarum.</title>
        <authorList>
            <person name="Goh K.M."/>
            <person name="Shamsir M.S."/>
            <person name="Lim S.W."/>
        </authorList>
    </citation>
    <scope>NUCLEOTIDE SEQUENCE [LARGE SCALE GENOMIC DNA]</scope>
    <source>
        <strain evidence="3 4">KCTC 52045</strain>
    </source>
</reference>
<accession>A0A2A8CVF1</accession>
<dbReference type="PANTHER" id="PTHR32060:SF30">
    <property type="entry name" value="CARBOXY-TERMINAL PROCESSING PROTEASE CTPA"/>
    <property type="match status" value="1"/>
</dbReference>
<dbReference type="GO" id="GO:0008236">
    <property type="term" value="F:serine-type peptidase activity"/>
    <property type="evidence" value="ECO:0007669"/>
    <property type="project" value="InterPro"/>
</dbReference>
<dbReference type="GO" id="GO:0004175">
    <property type="term" value="F:endopeptidase activity"/>
    <property type="evidence" value="ECO:0007669"/>
    <property type="project" value="TreeGrafter"/>
</dbReference>
<sequence length="480" mass="52549">MTALRSAVLLLAVLASTFVIAAPRFAVPEAHRTPASPESVQPAPEMLSPEAMADDLEHLIDVIEEVHPDPYAYTSRRTIRRLHRATLDRLSEPASPRTFYREAARLAAAFQDGHTLVQWPRDQFLASMRNGATVLPLSVERNATALRIQKACKSARSLDGRRVSSIQGQPAEHLHEDMQALVSGPPRYRAAQVDDQFPYLAWALGLEAPYRVATTHSDGQATVDTLEGLRMLGVRSCLSDNRKPAFSFGRVSDADGHVVGVMTINSLRSARRVRKGIENALRSIQNRPVDGIVIDLRDNRGGSTATVLHVLAPFTDRTVRLTAQKSWKISDTYKQYLKRRGLGPPAYQRARSGKVIDIEYEPQSLPSARFRYDGPVAMLVGPRTFSAAVKLADITQYYDIAPLVGSETGGRPSGFGEGYGFRLPNSGLRAMASTAEYVRLNGEREGKGVIPDVQVMDLQVGETDLAMQAAIQVVAGRDAG</sequence>
<evidence type="ECO:0000313" key="4">
    <source>
        <dbReference type="Proteomes" id="UP000220102"/>
    </source>
</evidence>
<dbReference type="Gene3D" id="3.90.226.10">
    <property type="entry name" value="2-enoyl-CoA Hydratase, Chain A, domain 1"/>
    <property type="match status" value="1"/>
</dbReference>
<dbReference type="RefSeq" id="WP_098076895.1">
    <property type="nucleotide sequence ID" value="NZ_PDEQ01000007.1"/>
</dbReference>
<keyword evidence="4" id="KW-1185">Reference proteome</keyword>
<dbReference type="GO" id="GO:0030288">
    <property type="term" value="C:outer membrane-bounded periplasmic space"/>
    <property type="evidence" value="ECO:0007669"/>
    <property type="project" value="TreeGrafter"/>
</dbReference>
<dbReference type="OrthoDB" id="6397760at2"/>
<dbReference type="Proteomes" id="UP000220102">
    <property type="component" value="Unassembled WGS sequence"/>
</dbReference>
<feature type="signal peptide" evidence="1">
    <location>
        <begin position="1"/>
        <end position="21"/>
    </location>
</feature>
<dbReference type="PANTHER" id="PTHR32060">
    <property type="entry name" value="TAIL-SPECIFIC PROTEASE"/>
    <property type="match status" value="1"/>
</dbReference>
<gene>
    <name evidence="3" type="ORF">CRI94_13775</name>
</gene>
<protein>
    <recommendedName>
        <fullName evidence="2">Tail specific protease domain-containing protein</fullName>
    </recommendedName>
</protein>
<dbReference type="Pfam" id="PF03572">
    <property type="entry name" value="Peptidase_S41"/>
    <property type="match status" value="1"/>
</dbReference>
<keyword evidence="1" id="KW-0732">Signal</keyword>
<evidence type="ECO:0000259" key="2">
    <source>
        <dbReference type="Pfam" id="PF03572"/>
    </source>
</evidence>
<feature type="chain" id="PRO_5012924895" description="Tail specific protease domain-containing protein" evidence="1">
    <location>
        <begin position="22"/>
        <end position="480"/>
    </location>
</feature>
<feature type="domain" description="Tail specific protease" evidence="2">
    <location>
        <begin position="259"/>
        <end position="455"/>
    </location>
</feature>
<dbReference type="AlphaFoldDB" id="A0A2A8CVF1"/>
<comment type="caution">
    <text evidence="3">The sequence shown here is derived from an EMBL/GenBank/DDBJ whole genome shotgun (WGS) entry which is preliminary data.</text>
</comment>
<dbReference type="SUPFAM" id="SSF52096">
    <property type="entry name" value="ClpP/crotonase"/>
    <property type="match status" value="1"/>
</dbReference>
<dbReference type="EMBL" id="PDEQ01000007">
    <property type="protein sequence ID" value="PEN12583.1"/>
    <property type="molecule type" value="Genomic_DNA"/>
</dbReference>
<dbReference type="GO" id="GO:0006508">
    <property type="term" value="P:proteolysis"/>
    <property type="evidence" value="ECO:0007669"/>
    <property type="project" value="InterPro"/>
</dbReference>
<dbReference type="InterPro" id="IPR005151">
    <property type="entry name" value="Tail-specific_protease"/>
</dbReference>
<dbReference type="InterPro" id="IPR029045">
    <property type="entry name" value="ClpP/crotonase-like_dom_sf"/>
</dbReference>
<dbReference type="GO" id="GO:0007165">
    <property type="term" value="P:signal transduction"/>
    <property type="evidence" value="ECO:0007669"/>
    <property type="project" value="TreeGrafter"/>
</dbReference>
<proteinExistence type="predicted"/>
<name>A0A2A8CVF1_9BACT</name>
<evidence type="ECO:0000256" key="1">
    <source>
        <dbReference type="SAM" id="SignalP"/>
    </source>
</evidence>
<organism evidence="3 4">
    <name type="scientific">Longibacter salinarum</name>
    <dbReference type="NCBI Taxonomy" id="1850348"/>
    <lineage>
        <taxon>Bacteria</taxon>
        <taxon>Pseudomonadati</taxon>
        <taxon>Rhodothermota</taxon>
        <taxon>Rhodothermia</taxon>
        <taxon>Rhodothermales</taxon>
        <taxon>Salisaetaceae</taxon>
        <taxon>Longibacter</taxon>
    </lineage>
</organism>
<evidence type="ECO:0000313" key="3">
    <source>
        <dbReference type="EMBL" id="PEN12583.1"/>
    </source>
</evidence>